<feature type="domain" description="Fibronectin type-III" evidence="2">
    <location>
        <begin position="26"/>
        <end position="122"/>
    </location>
</feature>
<dbReference type="Proteomes" id="UP000267159">
    <property type="component" value="Unassembled WGS sequence"/>
</dbReference>
<dbReference type="Proteomes" id="UP000305751">
    <property type="component" value="Unassembled WGS sequence"/>
</dbReference>
<dbReference type="EMBL" id="BLLS01000107">
    <property type="protein sequence ID" value="GFH87611.1"/>
    <property type="molecule type" value="Genomic_DNA"/>
</dbReference>
<keyword evidence="1" id="KW-0732">Signal</keyword>
<comment type="caution">
    <text evidence="4">The sequence shown here is derived from an EMBL/GenBank/DDBJ whole genome shotgun (WGS) entry which is preliminary data.</text>
</comment>
<evidence type="ECO:0000259" key="2">
    <source>
        <dbReference type="PROSITE" id="PS50853"/>
    </source>
</evidence>
<keyword evidence="7" id="KW-1185">Reference proteome</keyword>
<evidence type="ECO:0000313" key="3">
    <source>
        <dbReference type="EMBL" id="GFH87611.1"/>
    </source>
</evidence>
<feature type="signal peptide" evidence="1">
    <location>
        <begin position="1"/>
        <end position="20"/>
    </location>
</feature>
<evidence type="ECO:0000313" key="8">
    <source>
        <dbReference type="Proteomes" id="UP000491181"/>
    </source>
</evidence>
<evidence type="ECO:0000313" key="7">
    <source>
        <dbReference type="Proteomes" id="UP000305751"/>
    </source>
</evidence>
<dbReference type="EMBL" id="RAZM01000038">
    <property type="protein sequence ID" value="RLT79706.1"/>
    <property type="molecule type" value="Genomic_DNA"/>
</dbReference>
<dbReference type="PROSITE" id="PS50853">
    <property type="entry name" value="FN3"/>
    <property type="match status" value="1"/>
</dbReference>
<dbReference type="PROSITE" id="PS51257">
    <property type="entry name" value="PROKAR_LIPOPROTEIN"/>
    <property type="match status" value="1"/>
</dbReference>
<dbReference type="AlphaFoldDB" id="A0A3L7Z4E3"/>
<dbReference type="InterPro" id="IPR003961">
    <property type="entry name" value="FN3_dom"/>
</dbReference>
<reference evidence="5 7" key="2">
    <citation type="submission" date="2019-04" db="EMBL/GenBank/DDBJ databases">
        <title>Microbes associate with the intestines of laboratory mice.</title>
        <authorList>
            <person name="Navarre W."/>
            <person name="Wong E."/>
            <person name="Huang K."/>
            <person name="Tropini C."/>
            <person name="Ng K."/>
            <person name="Yu B."/>
        </authorList>
    </citation>
    <scope>NUCLEOTIDE SEQUENCE [LARGE SCALE GENOMIC DNA]</scope>
    <source>
        <strain evidence="5 7">NM70_E10</strain>
    </source>
</reference>
<name>A0A3L7Z4E3_9BACE</name>
<dbReference type="OrthoDB" id="1032567at2"/>
<dbReference type="Pfam" id="PF16323">
    <property type="entry name" value="DUF4959"/>
    <property type="match status" value="1"/>
</dbReference>
<evidence type="ECO:0000313" key="5">
    <source>
        <dbReference type="EMBL" id="TGY01463.1"/>
    </source>
</evidence>
<dbReference type="RefSeq" id="WP_121766482.1">
    <property type="nucleotide sequence ID" value="NZ_BLLS01000107.1"/>
</dbReference>
<sequence length="362" mass="40883">MKKYILFLTGLLFLASACNDDDVKGVIEPVTEVECSPFVGSVQMKWKNPASEDWYYTLISYKDADGRTVNKKVSRFSGSPDHTTTAFVGGFTDTNEYEFTLTTHGYSGASSVPVVVKGTPDDRSGAAAYVMESVQFEPKEAGARLSWVNETEIGVTLHVSYTNGLGMYMEEEVDATFTGDYAITDLVGKTTFIVRAENVADGTMTDESTYEASPIVDPRDVILIEPNLEKSYGIKSITPIEGEDNAYRYVFDYNAAERFILSVPMEQSLRRTDMMLVFQYKSSILARTQLMFMTNTGLRFDYDWNLPATDEWTTVTLDIQTALEQTKWGNAGNTFRILIWHEKELPISEYTIDFRNMYMRPK</sequence>
<evidence type="ECO:0000313" key="4">
    <source>
        <dbReference type="EMBL" id="RLT79706.1"/>
    </source>
</evidence>
<organism evidence="4 6">
    <name type="scientific">Bacteroides acidifaciens</name>
    <dbReference type="NCBI Taxonomy" id="85831"/>
    <lineage>
        <taxon>Bacteria</taxon>
        <taxon>Pseudomonadati</taxon>
        <taxon>Bacteroidota</taxon>
        <taxon>Bacteroidia</taxon>
        <taxon>Bacteroidales</taxon>
        <taxon>Bacteroidaceae</taxon>
        <taxon>Bacteroides</taxon>
    </lineage>
</organism>
<proteinExistence type="predicted"/>
<feature type="chain" id="PRO_5044594524" evidence="1">
    <location>
        <begin position="21"/>
        <end position="362"/>
    </location>
</feature>
<evidence type="ECO:0000313" key="6">
    <source>
        <dbReference type="Proteomes" id="UP000267159"/>
    </source>
</evidence>
<reference evidence="3 8" key="3">
    <citation type="journal article" date="2020" name="Microbiome">
        <title>Single-cell genomics of uncultured bacteria reveals dietary fiber responders in the mouse gut microbiota.</title>
        <authorList>
            <person name="Chijiiwa R."/>
            <person name="Hosokawa M."/>
            <person name="Kogawa M."/>
            <person name="Nishikawa Y."/>
            <person name="Ide K."/>
            <person name="Sakanashi C."/>
            <person name="Takahashi K."/>
            <person name="Takeyama H."/>
        </authorList>
    </citation>
    <scope>NUCLEOTIDE SEQUENCE [LARGE SCALE GENOMIC DNA]</scope>
    <source>
        <strain evidence="3">IMSAGC_001</strain>
    </source>
</reference>
<dbReference type="EMBL" id="SRZA01000041">
    <property type="protein sequence ID" value="TGY01463.1"/>
    <property type="molecule type" value="Genomic_DNA"/>
</dbReference>
<gene>
    <name evidence="4" type="ORF">D7Y07_12275</name>
    <name evidence="5" type="ORF">E5356_12855</name>
    <name evidence="3" type="ORF">IMSAGC001_03038</name>
</gene>
<protein>
    <submittedName>
        <fullName evidence="4">DUF4959 domain-containing protein</fullName>
    </submittedName>
</protein>
<accession>A0A3L7Z4E3</accession>
<dbReference type="Proteomes" id="UP000491181">
    <property type="component" value="Unassembled WGS sequence"/>
</dbReference>
<reference evidence="4 6" key="1">
    <citation type="submission" date="2018-09" db="EMBL/GenBank/DDBJ databases">
        <title>Murine metabolic-syndrome-specific gut microbial biobank.</title>
        <authorList>
            <person name="Liu C."/>
        </authorList>
    </citation>
    <scope>NUCLEOTIDE SEQUENCE [LARGE SCALE GENOMIC DNA]</scope>
    <source>
        <strain evidence="4 6">0.1X-D8-26</strain>
    </source>
</reference>
<dbReference type="InterPro" id="IPR032527">
    <property type="entry name" value="DUF4959"/>
</dbReference>
<evidence type="ECO:0000256" key="1">
    <source>
        <dbReference type="SAM" id="SignalP"/>
    </source>
</evidence>